<name>A0A7S2RTG2_9STRA</name>
<feature type="compositionally biased region" description="Polar residues" evidence="1">
    <location>
        <begin position="229"/>
        <end position="245"/>
    </location>
</feature>
<feature type="region of interest" description="Disordered" evidence="1">
    <location>
        <begin position="167"/>
        <end position="208"/>
    </location>
</feature>
<dbReference type="EMBL" id="HBHJ01011993">
    <property type="protein sequence ID" value="CAD9680224.1"/>
    <property type="molecule type" value="Transcribed_RNA"/>
</dbReference>
<organism evidence="2">
    <name type="scientific">Rhizochromulina marina</name>
    <dbReference type="NCBI Taxonomy" id="1034831"/>
    <lineage>
        <taxon>Eukaryota</taxon>
        <taxon>Sar</taxon>
        <taxon>Stramenopiles</taxon>
        <taxon>Ochrophyta</taxon>
        <taxon>Dictyochophyceae</taxon>
        <taxon>Rhizochromulinales</taxon>
        <taxon>Rhizochromulina</taxon>
    </lineage>
</organism>
<feature type="region of interest" description="Disordered" evidence="1">
    <location>
        <begin position="112"/>
        <end position="150"/>
    </location>
</feature>
<reference evidence="2" key="1">
    <citation type="submission" date="2021-01" db="EMBL/GenBank/DDBJ databases">
        <authorList>
            <person name="Corre E."/>
            <person name="Pelletier E."/>
            <person name="Niang G."/>
            <person name="Scheremetjew M."/>
            <person name="Finn R."/>
            <person name="Kale V."/>
            <person name="Holt S."/>
            <person name="Cochrane G."/>
            <person name="Meng A."/>
            <person name="Brown T."/>
            <person name="Cohen L."/>
        </authorList>
    </citation>
    <scope>NUCLEOTIDE SEQUENCE</scope>
    <source>
        <strain evidence="2">CCMP1243</strain>
    </source>
</reference>
<evidence type="ECO:0000256" key="1">
    <source>
        <dbReference type="SAM" id="MobiDB-lite"/>
    </source>
</evidence>
<feature type="compositionally biased region" description="Basic and acidic residues" evidence="1">
    <location>
        <begin position="176"/>
        <end position="187"/>
    </location>
</feature>
<feature type="compositionally biased region" description="Acidic residues" evidence="1">
    <location>
        <begin position="544"/>
        <end position="578"/>
    </location>
</feature>
<feature type="region of interest" description="Disordered" evidence="1">
    <location>
        <begin position="226"/>
        <end position="272"/>
    </location>
</feature>
<proteinExistence type="predicted"/>
<accession>A0A7S2RTG2</accession>
<feature type="compositionally biased region" description="Pro residues" evidence="1">
    <location>
        <begin position="134"/>
        <end position="143"/>
    </location>
</feature>
<sequence>MEPNHGHMSLPADLRHEPLLPAYPGPSPLPMVAGGGAGWVFAPPFHPAPLPMASPPRGSFMLNPFTGRPVSAPAMTVPLAPPSGVYGPHTAGVGPVFFPFAMDPAGLARHYEGQRQCDQGGEGQHQEQQGQAPPRAPPKPPPARRFFPRGAPSLSLSFIRQSLGLAAKPSAPSLRQGHDHDGGRTGEEEGGGEEGGGEELSSVSLPKPRKDLASARALDWTKLRDVVSASPSHSTTSTVRTSLWESDSEAGDGDRSPRAATPAAWNTERQSSELGDIPELLIRMKASLSEQDAEDLGSAPKHRPPSLGKRPAAHMNCPDLLEPRKTTKPSKFAKSKPPPRPPAKRRVRRNTVWAGWQNSMPLSRNLLARVKTEGPDFLDELGYGTWTDVLDPGKPAERRLMTELMERLYNRLEEGHYINEVFGNRHGMRKRRMCQSFFLQLLTLARHRIAAFTTPKSDCPGQYDVCYDTPDLYQAFPHYFSAEFRSTSRLNGTGGGRKMRKGAPRDFQEGVHYFKSRIRAVAACQLKEKDPHDCISGPAAAMERDEEGEGEEGAGHEADDEAPLAGAEEEEEEEEDGG</sequence>
<protein>
    <submittedName>
        <fullName evidence="2">Uncharacterized protein</fullName>
    </submittedName>
</protein>
<feature type="region of interest" description="Disordered" evidence="1">
    <location>
        <begin position="289"/>
        <end position="347"/>
    </location>
</feature>
<feature type="compositionally biased region" description="Acidic residues" evidence="1">
    <location>
        <begin position="188"/>
        <end position="197"/>
    </location>
</feature>
<feature type="region of interest" description="Disordered" evidence="1">
    <location>
        <begin position="530"/>
        <end position="578"/>
    </location>
</feature>
<dbReference type="AlphaFoldDB" id="A0A7S2RTG2"/>
<gene>
    <name evidence="2" type="ORF">RMAR1173_LOCUS7830</name>
</gene>
<evidence type="ECO:0000313" key="2">
    <source>
        <dbReference type="EMBL" id="CAD9680224.1"/>
    </source>
</evidence>